<evidence type="ECO:0000313" key="4">
    <source>
        <dbReference type="EMBL" id="TPX17881.1"/>
    </source>
</evidence>
<sequence length="290" mass="31527">MKYAGETAYITGGASGIARSLTADLAAKGMKIFIADRNIEAAEQVAKELNSAAGSQVVWPVQVDVADWESQRRGFEAAVAELNHIDYVFPIAGISEVPWLSKEAGKGSSGFEKPNLVVFEVNAYGPLYTTALAIQQFRRQKLNKYGFCGKIISVSSGCGFYYIPTLPIYTTAKHGIVGFTRAFGKYLPRENITLNTICPNIVETGISTGPFYDKARARGLLITLESMTKAFDHLMGESVVSGEAIELLPGDDGFRVKEAPEFTNDIARAGVELATAPDHRAWKLHEPILN</sequence>
<name>A0A507BL44_9PEZI</name>
<gene>
    <name evidence="4" type="ORF">E0L32_002982</name>
</gene>
<evidence type="ECO:0000313" key="5">
    <source>
        <dbReference type="Proteomes" id="UP000319257"/>
    </source>
</evidence>
<keyword evidence="3" id="KW-0560">Oxidoreductase</keyword>
<dbReference type="GO" id="GO:0016616">
    <property type="term" value="F:oxidoreductase activity, acting on the CH-OH group of donors, NAD or NADP as acceptor"/>
    <property type="evidence" value="ECO:0007669"/>
    <property type="project" value="TreeGrafter"/>
</dbReference>
<dbReference type="Proteomes" id="UP000319257">
    <property type="component" value="Unassembled WGS sequence"/>
</dbReference>
<dbReference type="RefSeq" id="XP_030999592.1">
    <property type="nucleotide sequence ID" value="XM_031137231.1"/>
</dbReference>
<proteinExistence type="inferred from homology"/>
<dbReference type="SUPFAM" id="SSF51735">
    <property type="entry name" value="NAD(P)-binding Rossmann-fold domains"/>
    <property type="match status" value="1"/>
</dbReference>
<evidence type="ECO:0000256" key="3">
    <source>
        <dbReference type="ARBA" id="ARBA00023002"/>
    </source>
</evidence>
<dbReference type="Gene3D" id="3.40.50.720">
    <property type="entry name" value="NAD(P)-binding Rossmann-like Domain"/>
    <property type="match status" value="1"/>
</dbReference>
<dbReference type="GO" id="GO:0005737">
    <property type="term" value="C:cytoplasm"/>
    <property type="evidence" value="ECO:0007669"/>
    <property type="project" value="TreeGrafter"/>
</dbReference>
<protein>
    <recommendedName>
        <fullName evidence="6">NAD(P)-binding protein</fullName>
    </recommendedName>
</protein>
<dbReference type="PROSITE" id="PS00061">
    <property type="entry name" value="ADH_SHORT"/>
    <property type="match status" value="1"/>
</dbReference>
<dbReference type="AlphaFoldDB" id="A0A507BL44"/>
<evidence type="ECO:0000256" key="2">
    <source>
        <dbReference type="ARBA" id="ARBA00022857"/>
    </source>
</evidence>
<dbReference type="OrthoDB" id="37659at2759"/>
<organism evidence="4 5">
    <name type="scientific">Thyridium curvatum</name>
    <dbReference type="NCBI Taxonomy" id="1093900"/>
    <lineage>
        <taxon>Eukaryota</taxon>
        <taxon>Fungi</taxon>
        <taxon>Dikarya</taxon>
        <taxon>Ascomycota</taxon>
        <taxon>Pezizomycotina</taxon>
        <taxon>Sordariomycetes</taxon>
        <taxon>Sordariomycetidae</taxon>
        <taxon>Thyridiales</taxon>
        <taxon>Thyridiaceae</taxon>
        <taxon>Thyridium</taxon>
    </lineage>
</organism>
<dbReference type="InterPro" id="IPR020904">
    <property type="entry name" value="Sc_DH/Rdtase_CS"/>
</dbReference>
<dbReference type="InParanoid" id="A0A507BL44"/>
<dbReference type="GeneID" id="41970429"/>
<keyword evidence="5" id="KW-1185">Reference proteome</keyword>
<dbReference type="PANTHER" id="PTHR44229">
    <property type="entry name" value="15-HYDROXYPROSTAGLANDIN DEHYDROGENASE [NAD(+)]"/>
    <property type="match status" value="1"/>
</dbReference>
<reference evidence="4 5" key="1">
    <citation type="submission" date="2019-06" db="EMBL/GenBank/DDBJ databases">
        <title>Draft genome sequence of the filamentous fungus Phialemoniopsis curvata isolated from diesel fuel.</title>
        <authorList>
            <person name="Varaljay V.A."/>
            <person name="Lyon W.J."/>
            <person name="Crouch A.L."/>
            <person name="Drake C.E."/>
            <person name="Hollomon J.M."/>
            <person name="Nadeau L.J."/>
            <person name="Nunn H.S."/>
            <person name="Stevenson B.S."/>
            <person name="Bojanowski C.L."/>
            <person name="Crookes-Goodson W.J."/>
        </authorList>
    </citation>
    <scope>NUCLEOTIDE SEQUENCE [LARGE SCALE GENOMIC DNA]</scope>
    <source>
        <strain evidence="4 5">D216</strain>
    </source>
</reference>
<dbReference type="PANTHER" id="PTHR44229:SF4">
    <property type="entry name" value="15-HYDROXYPROSTAGLANDIN DEHYDROGENASE [NAD(+)]"/>
    <property type="match status" value="1"/>
</dbReference>
<dbReference type="InterPro" id="IPR036291">
    <property type="entry name" value="NAD(P)-bd_dom_sf"/>
</dbReference>
<dbReference type="PRINTS" id="PR00081">
    <property type="entry name" value="GDHRDH"/>
</dbReference>
<accession>A0A507BL44</accession>
<dbReference type="Pfam" id="PF00106">
    <property type="entry name" value="adh_short"/>
    <property type="match status" value="1"/>
</dbReference>
<dbReference type="STRING" id="1093900.A0A507BL44"/>
<comment type="similarity">
    <text evidence="1">Belongs to the short-chain dehydrogenases/reductases (SDR) family.</text>
</comment>
<keyword evidence="2" id="KW-0521">NADP</keyword>
<comment type="caution">
    <text evidence="4">The sequence shown here is derived from an EMBL/GenBank/DDBJ whole genome shotgun (WGS) entry which is preliminary data.</text>
</comment>
<evidence type="ECO:0008006" key="6">
    <source>
        <dbReference type="Google" id="ProtNLM"/>
    </source>
</evidence>
<dbReference type="InterPro" id="IPR002347">
    <property type="entry name" value="SDR_fam"/>
</dbReference>
<evidence type="ECO:0000256" key="1">
    <source>
        <dbReference type="ARBA" id="ARBA00006484"/>
    </source>
</evidence>
<dbReference type="EMBL" id="SKBQ01000012">
    <property type="protein sequence ID" value="TPX17881.1"/>
    <property type="molecule type" value="Genomic_DNA"/>
</dbReference>